<dbReference type="EMBL" id="CACVBS010000056">
    <property type="protein sequence ID" value="CAA7266755.1"/>
    <property type="molecule type" value="Genomic_DNA"/>
</dbReference>
<proteinExistence type="predicted"/>
<dbReference type="OrthoDB" id="2848029at2759"/>
<dbReference type="Proteomes" id="UP000467700">
    <property type="component" value="Unassembled WGS sequence"/>
</dbReference>
<protein>
    <submittedName>
        <fullName evidence="1">Uncharacterized protein</fullName>
    </submittedName>
</protein>
<comment type="caution">
    <text evidence="1">The sequence shown here is derived from an EMBL/GenBank/DDBJ whole genome shotgun (WGS) entry which is preliminary data.</text>
</comment>
<evidence type="ECO:0000313" key="1">
    <source>
        <dbReference type="EMBL" id="CAA7266755.1"/>
    </source>
</evidence>
<accession>A0A8S0W1S6</accession>
<name>A0A8S0W1S6_CYCAE</name>
<gene>
    <name evidence="1" type="ORF">AAE3_LOCUS9005</name>
</gene>
<keyword evidence="2" id="KW-1185">Reference proteome</keyword>
<dbReference type="AlphaFoldDB" id="A0A8S0W1S6"/>
<organism evidence="1 2">
    <name type="scientific">Cyclocybe aegerita</name>
    <name type="common">Black poplar mushroom</name>
    <name type="synonym">Agrocybe aegerita</name>
    <dbReference type="NCBI Taxonomy" id="1973307"/>
    <lineage>
        <taxon>Eukaryota</taxon>
        <taxon>Fungi</taxon>
        <taxon>Dikarya</taxon>
        <taxon>Basidiomycota</taxon>
        <taxon>Agaricomycotina</taxon>
        <taxon>Agaricomycetes</taxon>
        <taxon>Agaricomycetidae</taxon>
        <taxon>Agaricales</taxon>
        <taxon>Agaricineae</taxon>
        <taxon>Bolbitiaceae</taxon>
        <taxon>Cyclocybe</taxon>
    </lineage>
</organism>
<reference evidence="1 2" key="1">
    <citation type="submission" date="2020-01" db="EMBL/GenBank/DDBJ databases">
        <authorList>
            <person name="Gupta K D."/>
        </authorList>
    </citation>
    <scope>NUCLEOTIDE SEQUENCE [LARGE SCALE GENOMIC DNA]</scope>
</reference>
<evidence type="ECO:0000313" key="2">
    <source>
        <dbReference type="Proteomes" id="UP000467700"/>
    </source>
</evidence>
<sequence length="149" mass="17265">MSSTQAPKALAPQVACGYRINMQYLRDFLKRSPADEVEQGLAVLTVIGWWQDLPPDQRRSVPRPYKLVPRDSTSLNDHDVILVTRVEALKKPQDVREKLQELDADRAKCAKFIEVLCAAEEKQVDEFDRMQISFEMKRLTPEQFKQQFT</sequence>